<dbReference type="PROSITE" id="PS50076">
    <property type="entry name" value="DNAJ_2"/>
    <property type="match status" value="1"/>
</dbReference>
<evidence type="ECO:0000256" key="6">
    <source>
        <dbReference type="SAM" id="MobiDB-lite"/>
    </source>
</evidence>
<dbReference type="RefSeq" id="WP_114770247.1">
    <property type="nucleotide sequence ID" value="NZ_QQBB01000004.1"/>
</dbReference>
<evidence type="ECO:0000256" key="5">
    <source>
        <dbReference type="ARBA" id="ARBA00038105"/>
    </source>
</evidence>
<comment type="similarity">
    <text evidence="5">Belongs to the TIM14 family.</text>
</comment>
<dbReference type="FunFam" id="1.10.287.110:FF:000001">
    <property type="entry name" value="Import inner membrane translocase subunit tim14"/>
    <property type="match status" value="1"/>
</dbReference>
<accession>A0A370HLP0</accession>
<proteinExistence type="inferred from homology"/>
<organism evidence="8 9">
    <name type="scientific">Microvirga subterranea</name>
    <dbReference type="NCBI Taxonomy" id="186651"/>
    <lineage>
        <taxon>Bacteria</taxon>
        <taxon>Pseudomonadati</taxon>
        <taxon>Pseudomonadota</taxon>
        <taxon>Alphaproteobacteria</taxon>
        <taxon>Hyphomicrobiales</taxon>
        <taxon>Methylobacteriaceae</taxon>
        <taxon>Microvirga</taxon>
    </lineage>
</organism>
<keyword evidence="2" id="KW-0812">Transmembrane</keyword>
<dbReference type="Proteomes" id="UP000254925">
    <property type="component" value="Unassembled WGS sequence"/>
</dbReference>
<dbReference type="AlphaFoldDB" id="A0A370HLP0"/>
<evidence type="ECO:0000256" key="1">
    <source>
        <dbReference type="ARBA" id="ARBA00004167"/>
    </source>
</evidence>
<dbReference type="InterPro" id="IPR001623">
    <property type="entry name" value="DnaJ_domain"/>
</dbReference>
<dbReference type="GO" id="GO:0016020">
    <property type="term" value="C:membrane"/>
    <property type="evidence" value="ECO:0007669"/>
    <property type="project" value="UniProtKB-SubCell"/>
</dbReference>
<dbReference type="SMART" id="SM00271">
    <property type="entry name" value="DnaJ"/>
    <property type="match status" value="1"/>
</dbReference>
<dbReference type="Gene3D" id="1.10.287.110">
    <property type="entry name" value="DnaJ domain"/>
    <property type="match status" value="1"/>
</dbReference>
<protein>
    <submittedName>
        <fullName evidence="8">DnaJ-like protein</fullName>
    </submittedName>
</protein>
<reference evidence="8 9" key="1">
    <citation type="submission" date="2018-07" db="EMBL/GenBank/DDBJ databases">
        <title>Genomic Encyclopedia of Type Strains, Phase IV (KMG-IV): sequencing the most valuable type-strain genomes for metagenomic binning, comparative biology and taxonomic classification.</title>
        <authorList>
            <person name="Goeker M."/>
        </authorList>
    </citation>
    <scope>NUCLEOTIDE SEQUENCE [LARGE SCALE GENOMIC DNA]</scope>
    <source>
        <strain evidence="8 9">DSM 14364</strain>
    </source>
</reference>
<feature type="region of interest" description="Disordered" evidence="6">
    <location>
        <begin position="158"/>
        <end position="181"/>
    </location>
</feature>
<dbReference type="InterPro" id="IPR036869">
    <property type="entry name" value="J_dom_sf"/>
</dbReference>
<dbReference type="OrthoDB" id="9811070at2"/>
<gene>
    <name evidence="8" type="ORF">DES45_104280</name>
</gene>
<dbReference type="CDD" id="cd06257">
    <property type="entry name" value="DnaJ"/>
    <property type="match status" value="1"/>
</dbReference>
<evidence type="ECO:0000256" key="3">
    <source>
        <dbReference type="ARBA" id="ARBA00022989"/>
    </source>
</evidence>
<comment type="subcellular location">
    <subcellularLocation>
        <location evidence="1">Membrane</location>
        <topology evidence="1">Single-pass membrane protein</topology>
    </subcellularLocation>
</comment>
<evidence type="ECO:0000256" key="4">
    <source>
        <dbReference type="ARBA" id="ARBA00023136"/>
    </source>
</evidence>
<dbReference type="PANTHER" id="PTHR12763:SF28">
    <property type="entry name" value="GEO10507P1-RELATED"/>
    <property type="match status" value="1"/>
</dbReference>
<keyword evidence="9" id="KW-1185">Reference proteome</keyword>
<feature type="domain" description="J" evidence="7">
    <location>
        <begin position="185"/>
        <end position="238"/>
    </location>
</feature>
<comment type="caution">
    <text evidence="8">The sequence shown here is derived from an EMBL/GenBank/DDBJ whole genome shotgun (WGS) entry which is preliminary data.</text>
</comment>
<dbReference type="SUPFAM" id="SSF46565">
    <property type="entry name" value="Chaperone J-domain"/>
    <property type="match status" value="1"/>
</dbReference>
<evidence type="ECO:0000313" key="8">
    <source>
        <dbReference type="EMBL" id="RDI59367.1"/>
    </source>
</evidence>
<evidence type="ECO:0000259" key="7">
    <source>
        <dbReference type="PROSITE" id="PS50076"/>
    </source>
</evidence>
<keyword evidence="4" id="KW-0472">Membrane</keyword>
<name>A0A370HLP0_9HYPH</name>
<evidence type="ECO:0000313" key="9">
    <source>
        <dbReference type="Proteomes" id="UP000254925"/>
    </source>
</evidence>
<evidence type="ECO:0000256" key="2">
    <source>
        <dbReference type="ARBA" id="ARBA00022692"/>
    </source>
</evidence>
<dbReference type="PANTHER" id="PTHR12763">
    <property type="match status" value="1"/>
</dbReference>
<dbReference type="EMBL" id="QQBB01000004">
    <property type="protein sequence ID" value="RDI59367.1"/>
    <property type="molecule type" value="Genomic_DNA"/>
</dbReference>
<dbReference type="Pfam" id="PF00226">
    <property type="entry name" value="DnaJ"/>
    <property type="match status" value="1"/>
</dbReference>
<sequence length="241" mass="25388">MTLLLGIAAVGILWWLLNNFAQANAAAVAKAIRTVGGIAALGLAALLGLRGRIDMALLVGSAGVWLLGWSGFRLPGFGGSAPKTSGSVSRVRSAMIEMELDHDSGEMDGSVLAGTFMGRRLGTLEEADLRNLLAQCQTGDPDGARLVEAYLDRRFPHWRGGGQEHAEAGSEARGQSGSGAMTEEEALQILGLSAGATPDEIRNAHRSLMKKLHPDQGGSTYLAARVNQAKELLMARRRSAS</sequence>
<keyword evidence="3" id="KW-1133">Transmembrane helix</keyword>